<evidence type="ECO:0000313" key="1">
    <source>
        <dbReference type="EMBL" id="MEH2553202.1"/>
    </source>
</evidence>
<proteinExistence type="predicted"/>
<accession>A0ABU8B3U5</accession>
<reference evidence="1 2" key="1">
    <citation type="submission" date="2024-02" db="EMBL/GenBank/DDBJ databases">
        <title>Adaptive strategies in a cosmopolitan and abundant soil bacterium.</title>
        <authorList>
            <person name="Carini P."/>
        </authorList>
    </citation>
    <scope>NUCLEOTIDE SEQUENCE [LARGE SCALE GENOMIC DNA]</scope>
    <source>
        <strain evidence="1 2">AZCC 1608</strain>
    </source>
</reference>
<name>A0ABU8B3U5_9BRAD</name>
<dbReference type="EMBL" id="JAZHRV010000001">
    <property type="protein sequence ID" value="MEH2553202.1"/>
    <property type="molecule type" value="Genomic_DNA"/>
</dbReference>
<comment type="caution">
    <text evidence="1">The sequence shown here is derived from an EMBL/GenBank/DDBJ whole genome shotgun (WGS) entry which is preliminary data.</text>
</comment>
<gene>
    <name evidence="1" type="ORF">V1286_000731</name>
</gene>
<dbReference type="Proteomes" id="UP001364224">
    <property type="component" value="Unassembled WGS sequence"/>
</dbReference>
<organism evidence="1 2">
    <name type="scientific">Bradyrhizobium algeriense</name>
    <dbReference type="NCBI Taxonomy" id="634784"/>
    <lineage>
        <taxon>Bacteria</taxon>
        <taxon>Pseudomonadati</taxon>
        <taxon>Pseudomonadota</taxon>
        <taxon>Alphaproteobacteria</taxon>
        <taxon>Hyphomicrobiales</taxon>
        <taxon>Nitrobacteraceae</taxon>
        <taxon>Bradyrhizobium</taxon>
    </lineage>
</organism>
<dbReference type="Gene3D" id="1.10.1530.10">
    <property type="match status" value="1"/>
</dbReference>
<evidence type="ECO:0000313" key="2">
    <source>
        <dbReference type="Proteomes" id="UP001364224"/>
    </source>
</evidence>
<protein>
    <submittedName>
        <fullName evidence="1">LDH2 family malate/lactate/ureidoglycolate dehydrogenase</fullName>
    </submittedName>
</protein>
<dbReference type="InterPro" id="IPR043144">
    <property type="entry name" value="Mal/L-sulf/L-lact_DH-like_ah"/>
</dbReference>
<dbReference type="RefSeq" id="WP_334477629.1">
    <property type="nucleotide sequence ID" value="NZ_JAZHRV010000001.1"/>
</dbReference>
<sequence length="137" mass="14806">MERDALEENEFHQADVLFDAELTGHPSHGLQQLHRVQRGSTESHTRSVGRWRSDATCKGDVILAIDLGSAPESVPRLSGYMDLVRAALPMQAGAPVSSPGDSAGRLRAENGSEIEPRLWSELGRAQSNSSVARGYAL</sequence>
<keyword evidence="2" id="KW-1185">Reference proteome</keyword>